<comment type="caution">
    <text evidence="3">The sequence shown here is derived from an EMBL/GenBank/DDBJ whole genome shotgun (WGS) entry which is preliminary data.</text>
</comment>
<dbReference type="InterPro" id="IPR021778">
    <property type="entry name" value="Se/S_carrier-like"/>
</dbReference>
<evidence type="ECO:0000313" key="4">
    <source>
        <dbReference type="Proteomes" id="UP000706172"/>
    </source>
</evidence>
<feature type="domain" description="Putative Se/S carrier protein-like" evidence="1">
    <location>
        <begin position="26"/>
        <end position="92"/>
    </location>
</feature>
<proteinExistence type="predicted"/>
<name>A0A931GEG6_9BACT</name>
<dbReference type="Proteomes" id="UP000706172">
    <property type="component" value="Unassembled WGS sequence"/>
</dbReference>
<reference evidence="3" key="1">
    <citation type="submission" date="2020-07" db="EMBL/GenBank/DDBJ databases">
        <title>Severe corrosion of carbon steel in oil field produced water can be linked to methanogenic archaea containing a special type of NiFe hydrogenase.</title>
        <authorList>
            <person name="Lahme S."/>
            <person name="Mand J."/>
            <person name="Longwell J."/>
            <person name="Smith R."/>
            <person name="Enning D."/>
        </authorList>
    </citation>
    <scope>NUCLEOTIDE SEQUENCE</scope>
    <source>
        <strain evidence="3">MIC098Bin6</strain>
    </source>
</reference>
<dbReference type="InterPro" id="IPR058495">
    <property type="entry name" value="DUF8182"/>
</dbReference>
<feature type="domain" description="DUF8182" evidence="2">
    <location>
        <begin position="104"/>
        <end position="181"/>
    </location>
</feature>
<evidence type="ECO:0000313" key="3">
    <source>
        <dbReference type="EMBL" id="MBG0780062.1"/>
    </source>
</evidence>
<protein>
    <submittedName>
        <fullName evidence="3">DUF3343 domain-containing protein</fullName>
    </submittedName>
</protein>
<evidence type="ECO:0000259" key="1">
    <source>
        <dbReference type="Pfam" id="PF11823"/>
    </source>
</evidence>
<accession>A0A931GEG6</accession>
<organism evidence="3 4">
    <name type="scientific">Desulfotignum balticum</name>
    <dbReference type="NCBI Taxonomy" id="115781"/>
    <lineage>
        <taxon>Bacteria</taxon>
        <taxon>Pseudomonadati</taxon>
        <taxon>Thermodesulfobacteriota</taxon>
        <taxon>Desulfobacteria</taxon>
        <taxon>Desulfobacterales</taxon>
        <taxon>Desulfobacteraceae</taxon>
        <taxon>Desulfotignum</taxon>
    </lineage>
</organism>
<dbReference type="Pfam" id="PF11823">
    <property type="entry name" value="Se_S_carrier"/>
    <property type="match status" value="1"/>
</dbReference>
<gene>
    <name evidence="3" type="ORF">H0S81_09075</name>
</gene>
<dbReference type="Pfam" id="PF26554">
    <property type="entry name" value="DUF8182"/>
    <property type="match status" value="1"/>
</dbReference>
<dbReference type="AlphaFoldDB" id="A0A931GEG6"/>
<dbReference type="EMBL" id="JACCQK010000560">
    <property type="protein sequence ID" value="MBG0780062.1"/>
    <property type="molecule type" value="Genomic_DNA"/>
</dbReference>
<evidence type="ECO:0000259" key="2">
    <source>
        <dbReference type="Pfam" id="PF26554"/>
    </source>
</evidence>
<sequence>MFKFLKKTRDRNAAKRERNAFQTDHGILVFEHTSEVIQAERRLKQSGWDVRVMGPPPEIQTGCDLVIVFPLIEQLEIVRLLAASNNEPLQVVPVTDPLLEPVSLFQTKDFGDYLMIRAANMKITVDKQTRIIVNVSGGGCPDVPWLAGVMVGQPLDAAPDPLEIGHTLCGYALGLACKEMKRQCLP</sequence>